<keyword evidence="1" id="KW-0472">Membrane</keyword>
<evidence type="ECO:0000313" key="3">
    <source>
        <dbReference type="Proteomes" id="UP000180254"/>
    </source>
</evidence>
<gene>
    <name evidence="2" type="ORF">EUAN_06160</name>
</gene>
<proteinExistence type="predicted"/>
<dbReference type="STRING" id="39480.EUAN_06160"/>
<comment type="caution">
    <text evidence="2">The sequence shown here is derived from an EMBL/GenBank/DDBJ whole genome shotgun (WGS) entry which is preliminary data.</text>
</comment>
<evidence type="ECO:0000256" key="1">
    <source>
        <dbReference type="SAM" id="Phobius"/>
    </source>
</evidence>
<protein>
    <submittedName>
        <fullName evidence="2">Uncharacterized protein</fullName>
    </submittedName>
</protein>
<keyword evidence="1" id="KW-1133">Transmembrane helix</keyword>
<dbReference type="Proteomes" id="UP000180254">
    <property type="component" value="Unassembled WGS sequence"/>
</dbReference>
<feature type="transmembrane region" description="Helical" evidence="1">
    <location>
        <begin position="12"/>
        <end position="33"/>
    </location>
</feature>
<keyword evidence="3" id="KW-1185">Reference proteome</keyword>
<name>A0A1S1V8B3_9FIRM</name>
<sequence length="35" mass="3915">MYRVTEKKKRVLAYVMAGTMIATAFLGLFSAVFSI</sequence>
<reference evidence="2 3" key="1">
    <citation type="submission" date="2016-09" db="EMBL/GenBank/DDBJ databases">
        <title>Genome sequence of Eubacterium angustum.</title>
        <authorList>
            <person name="Poehlein A."/>
            <person name="Daniel R."/>
        </authorList>
    </citation>
    <scope>NUCLEOTIDE SEQUENCE [LARGE SCALE GENOMIC DNA]</scope>
    <source>
        <strain evidence="2 3">DSM 1989</strain>
    </source>
</reference>
<organism evidence="2 3">
    <name type="scientific">Andreesenia angusta</name>
    <dbReference type="NCBI Taxonomy" id="39480"/>
    <lineage>
        <taxon>Bacteria</taxon>
        <taxon>Bacillati</taxon>
        <taxon>Bacillota</taxon>
        <taxon>Tissierellia</taxon>
        <taxon>Tissierellales</taxon>
        <taxon>Gottschalkiaceae</taxon>
        <taxon>Andreesenia</taxon>
    </lineage>
</organism>
<dbReference type="AlphaFoldDB" id="A0A1S1V8B3"/>
<dbReference type="EMBL" id="MKIE01000002">
    <property type="protein sequence ID" value="OHW62832.1"/>
    <property type="molecule type" value="Genomic_DNA"/>
</dbReference>
<evidence type="ECO:0000313" key="2">
    <source>
        <dbReference type="EMBL" id="OHW62832.1"/>
    </source>
</evidence>
<accession>A0A1S1V8B3</accession>
<keyword evidence="1" id="KW-0812">Transmembrane</keyword>